<evidence type="ECO:0000313" key="3">
    <source>
        <dbReference type="EMBL" id="WQD77664.1"/>
    </source>
</evidence>
<dbReference type="RefSeq" id="WP_114811614.1">
    <property type="nucleotide sequence ID" value="NZ_CP139965.1"/>
</dbReference>
<dbReference type="Pfam" id="PF13590">
    <property type="entry name" value="DUF4136"/>
    <property type="match status" value="1"/>
</dbReference>
<name>A0ABZ0WJZ3_9BURK</name>
<feature type="domain" description="DUF4136" evidence="2">
    <location>
        <begin position="47"/>
        <end position="181"/>
    </location>
</feature>
<reference evidence="3 4" key="1">
    <citation type="submission" date="2023-12" db="EMBL/GenBank/DDBJ databases">
        <title>Genome sequencing and assembly of bacterial species from a model synthetic community.</title>
        <authorList>
            <person name="Hogle S.L."/>
        </authorList>
    </citation>
    <scope>NUCLEOTIDE SEQUENCE [LARGE SCALE GENOMIC DNA]</scope>
    <source>
        <strain evidence="3 4">HAMBI 2494</strain>
    </source>
</reference>
<evidence type="ECO:0000256" key="1">
    <source>
        <dbReference type="SAM" id="SignalP"/>
    </source>
</evidence>
<proteinExistence type="predicted"/>
<organism evidence="3 4">
    <name type="scientific">Paraburkholderia kururiensis</name>
    <dbReference type="NCBI Taxonomy" id="984307"/>
    <lineage>
        <taxon>Bacteria</taxon>
        <taxon>Pseudomonadati</taxon>
        <taxon>Pseudomonadota</taxon>
        <taxon>Betaproteobacteria</taxon>
        <taxon>Burkholderiales</taxon>
        <taxon>Burkholderiaceae</taxon>
        <taxon>Paraburkholderia</taxon>
    </lineage>
</organism>
<evidence type="ECO:0000259" key="2">
    <source>
        <dbReference type="Pfam" id="PF13590"/>
    </source>
</evidence>
<dbReference type="EMBL" id="CP139965">
    <property type="protein sequence ID" value="WQD77664.1"/>
    <property type="molecule type" value="Genomic_DNA"/>
</dbReference>
<feature type="signal peptide" evidence="1">
    <location>
        <begin position="1"/>
        <end position="25"/>
    </location>
</feature>
<protein>
    <submittedName>
        <fullName evidence="3">DUF4136 domain-containing protein</fullName>
    </submittedName>
</protein>
<dbReference type="Proteomes" id="UP001325479">
    <property type="component" value="Chromosome"/>
</dbReference>
<accession>A0ABZ0WJZ3</accession>
<dbReference type="PROSITE" id="PS51257">
    <property type="entry name" value="PROKAR_LIPOPROTEIN"/>
    <property type="match status" value="1"/>
</dbReference>
<dbReference type="InterPro" id="IPR025411">
    <property type="entry name" value="DUF4136"/>
</dbReference>
<gene>
    <name evidence="3" type="ORF">U0042_27070</name>
</gene>
<keyword evidence="1" id="KW-0732">Signal</keyword>
<feature type="chain" id="PRO_5045938128" evidence="1">
    <location>
        <begin position="26"/>
        <end position="210"/>
    </location>
</feature>
<keyword evidence="4" id="KW-1185">Reference proteome</keyword>
<sequence>MKFPPVTVRPSLIAACATLATASLAGCADVSTNVRATGMSRPPQGDTTYRLARTASQEASDVRLQYEEQVRGALARYGFRDAGAAGANPRYLVSIAHATRPASIGLDVPECGDASGSCSMPPSSGFWFFLRSYVHVLSLRFFDRETAREVYKVVAVSRDHDADASRTVPILVKSAFAEFPYAGAGAWRVTLHPVKNGMEPGVVSIKPLAR</sequence>
<evidence type="ECO:0000313" key="4">
    <source>
        <dbReference type="Proteomes" id="UP001325479"/>
    </source>
</evidence>